<name>A0A484B6X0_DRONA</name>
<proteinExistence type="predicted"/>
<accession>A0A484B6X0</accession>
<keyword evidence="1" id="KW-0812">Transmembrane</keyword>
<dbReference type="Proteomes" id="UP000295192">
    <property type="component" value="Unassembled WGS sequence"/>
</dbReference>
<feature type="transmembrane region" description="Helical" evidence="1">
    <location>
        <begin position="189"/>
        <end position="210"/>
    </location>
</feature>
<evidence type="ECO:0000313" key="3">
    <source>
        <dbReference type="Proteomes" id="UP000295192"/>
    </source>
</evidence>
<evidence type="ECO:0000313" key="2">
    <source>
        <dbReference type="EMBL" id="TDG43565.1"/>
    </source>
</evidence>
<reference evidence="2 3" key="1">
    <citation type="journal article" date="2019" name="J. Hered.">
        <title>An Improved Genome Assembly for Drosophila navojoa, the Basal Species in the mojavensis Cluster.</title>
        <authorList>
            <person name="Vanderlinde T."/>
            <person name="Dupim E.G."/>
            <person name="Nazario-Yepiz N.O."/>
            <person name="Carvalho A.B."/>
        </authorList>
    </citation>
    <scope>NUCLEOTIDE SEQUENCE [LARGE SCALE GENOMIC DNA]</scope>
    <source>
        <strain evidence="2">Navoj_Jal97</strain>
        <tissue evidence="2">Whole organism</tissue>
    </source>
</reference>
<sequence>MKKLTLAYMLIRLGVYITVSRHMASAAMGWYIMHYRRELCRLLNQFLRLAKMHREIFRRDVHVPWLWLLIHFMRELYLAFYFTPFSVGFGGSLNFVTARLPFLFVLLDVGLMIHHNMIRSLAEHYDELSHSRDLKRACLEYFEQLVQLKPKLQQFCWISTLARLSIEMMLTMMLCLIEFWMHYMPGNKIYLISIIIECALMSNMLSNIRVARSIELMESKILHHLYQDEILFSLKHLKATRNWRMEKVIAD</sequence>
<dbReference type="AlphaFoldDB" id="A0A484B6X0"/>
<organism evidence="2 3">
    <name type="scientific">Drosophila navojoa</name>
    <name type="common">Fruit fly</name>
    <dbReference type="NCBI Taxonomy" id="7232"/>
    <lineage>
        <taxon>Eukaryota</taxon>
        <taxon>Metazoa</taxon>
        <taxon>Ecdysozoa</taxon>
        <taxon>Arthropoda</taxon>
        <taxon>Hexapoda</taxon>
        <taxon>Insecta</taxon>
        <taxon>Pterygota</taxon>
        <taxon>Neoptera</taxon>
        <taxon>Endopterygota</taxon>
        <taxon>Diptera</taxon>
        <taxon>Brachycera</taxon>
        <taxon>Muscomorpha</taxon>
        <taxon>Ephydroidea</taxon>
        <taxon>Drosophilidae</taxon>
        <taxon>Drosophila</taxon>
    </lineage>
</organism>
<evidence type="ECO:0000256" key="1">
    <source>
        <dbReference type="SAM" id="Phobius"/>
    </source>
</evidence>
<protein>
    <submittedName>
        <fullName evidence="2">Uncharacterized protein</fullName>
    </submittedName>
</protein>
<keyword evidence="1" id="KW-1133">Transmembrane helix</keyword>
<comment type="caution">
    <text evidence="2">The sequence shown here is derived from an EMBL/GenBank/DDBJ whole genome shotgun (WGS) entry which is preliminary data.</text>
</comment>
<dbReference type="EMBL" id="LSRL02000145">
    <property type="protein sequence ID" value="TDG43565.1"/>
    <property type="molecule type" value="Genomic_DNA"/>
</dbReference>
<keyword evidence="1" id="KW-0472">Membrane</keyword>
<feature type="transmembrane region" description="Helical" evidence="1">
    <location>
        <begin position="6"/>
        <end position="32"/>
    </location>
</feature>
<keyword evidence="3" id="KW-1185">Reference proteome</keyword>
<gene>
    <name evidence="2" type="ORF">AWZ03_010013</name>
</gene>